<evidence type="ECO:0000259" key="7">
    <source>
        <dbReference type="Pfam" id="PF00294"/>
    </source>
</evidence>
<keyword evidence="2" id="KW-0808">Transferase</keyword>
<sequence length="312" mass="31726">MSFLVIGECVADIVRAPAGSGAADRVHPGGSPANVAYGLGRLGRDVTLLTQLADDPAGRLIQARLQGAGVRVELDGMPVRTPSAVVGLDASGKASYSFDIAWTLTGGVPADLVPDHVHIGSIAAVTAPGAAAVLAATERFRDRATVSYDPNIRPALMGEHDEAVARVERCVALADLVKASDEDLAWLHPDEAPRTVAARWLALGPAVVLVTLGAGGSLAFTRHDTVAAGAPQVDVVDTVGAGDSFMSAVLDTLAGRDRAALGALATDDLTGLLATAGAAAAVTVSRSGAQPPDRGELDIARDEFALRPGRAS</sequence>
<dbReference type="Pfam" id="PF00294">
    <property type="entry name" value="PfkB"/>
    <property type="match status" value="1"/>
</dbReference>
<evidence type="ECO:0000256" key="3">
    <source>
        <dbReference type="ARBA" id="ARBA00022741"/>
    </source>
</evidence>
<gene>
    <name evidence="8" type="ORF">OG814_37935</name>
</gene>
<evidence type="ECO:0000256" key="4">
    <source>
        <dbReference type="ARBA" id="ARBA00022777"/>
    </source>
</evidence>
<dbReference type="InterPro" id="IPR029056">
    <property type="entry name" value="Ribokinase-like"/>
</dbReference>
<keyword evidence="3" id="KW-0547">Nucleotide-binding</keyword>
<dbReference type="RefSeq" id="WP_406336869.1">
    <property type="nucleotide sequence ID" value="NZ_CP108188.1"/>
</dbReference>
<dbReference type="PANTHER" id="PTHR43085:SF1">
    <property type="entry name" value="PSEUDOURIDINE KINASE-RELATED"/>
    <property type="match status" value="1"/>
</dbReference>
<dbReference type="PROSITE" id="PS00584">
    <property type="entry name" value="PFKB_KINASES_2"/>
    <property type="match status" value="1"/>
</dbReference>
<accession>A0ABZ1LJR6</accession>
<feature type="domain" description="Carbohydrate kinase PfkB" evidence="7">
    <location>
        <begin position="4"/>
        <end position="292"/>
    </location>
</feature>
<dbReference type="GO" id="GO:0016301">
    <property type="term" value="F:kinase activity"/>
    <property type="evidence" value="ECO:0007669"/>
    <property type="project" value="UniProtKB-KW"/>
</dbReference>
<dbReference type="CDD" id="cd01167">
    <property type="entry name" value="bac_FRK"/>
    <property type="match status" value="1"/>
</dbReference>
<keyword evidence="4 8" id="KW-0418">Kinase</keyword>
<dbReference type="Proteomes" id="UP001622594">
    <property type="component" value="Chromosome"/>
</dbReference>
<dbReference type="InterPro" id="IPR002173">
    <property type="entry name" value="Carboh/pur_kinase_PfkB_CS"/>
</dbReference>
<dbReference type="PANTHER" id="PTHR43085">
    <property type="entry name" value="HEXOKINASE FAMILY MEMBER"/>
    <property type="match status" value="1"/>
</dbReference>
<organism evidence="8 9">
    <name type="scientific">Streptomyces zaomyceticus</name>
    <dbReference type="NCBI Taxonomy" id="68286"/>
    <lineage>
        <taxon>Bacteria</taxon>
        <taxon>Bacillati</taxon>
        <taxon>Actinomycetota</taxon>
        <taxon>Actinomycetes</taxon>
        <taxon>Kitasatosporales</taxon>
        <taxon>Streptomycetaceae</taxon>
        <taxon>Streptomyces</taxon>
    </lineage>
</organism>
<dbReference type="Gene3D" id="3.40.1190.20">
    <property type="match status" value="1"/>
</dbReference>
<reference evidence="8 9" key="1">
    <citation type="submission" date="2022-10" db="EMBL/GenBank/DDBJ databases">
        <title>The complete genomes of actinobacterial strains from the NBC collection.</title>
        <authorList>
            <person name="Joergensen T.S."/>
            <person name="Alvarez Arevalo M."/>
            <person name="Sterndorff E.B."/>
            <person name="Faurdal D."/>
            <person name="Vuksanovic O."/>
            <person name="Mourched A.-S."/>
            <person name="Charusanti P."/>
            <person name="Shaw S."/>
            <person name="Blin K."/>
            <person name="Weber T."/>
        </authorList>
    </citation>
    <scope>NUCLEOTIDE SEQUENCE [LARGE SCALE GENOMIC DNA]</scope>
    <source>
        <strain evidence="8 9">NBC_00123</strain>
    </source>
</reference>
<evidence type="ECO:0000256" key="1">
    <source>
        <dbReference type="ARBA" id="ARBA00010688"/>
    </source>
</evidence>
<comment type="similarity">
    <text evidence="1">Belongs to the carbohydrate kinase PfkB family.</text>
</comment>
<evidence type="ECO:0000256" key="6">
    <source>
        <dbReference type="SAM" id="MobiDB-lite"/>
    </source>
</evidence>
<keyword evidence="5" id="KW-0067">ATP-binding</keyword>
<evidence type="ECO:0000313" key="8">
    <source>
        <dbReference type="EMBL" id="WTR74657.1"/>
    </source>
</evidence>
<dbReference type="InterPro" id="IPR011611">
    <property type="entry name" value="PfkB_dom"/>
</dbReference>
<feature type="region of interest" description="Disordered" evidence="6">
    <location>
        <begin position="285"/>
        <end position="312"/>
    </location>
</feature>
<evidence type="ECO:0000256" key="5">
    <source>
        <dbReference type="ARBA" id="ARBA00022840"/>
    </source>
</evidence>
<feature type="compositionally biased region" description="Basic and acidic residues" evidence="6">
    <location>
        <begin position="293"/>
        <end position="305"/>
    </location>
</feature>
<protein>
    <submittedName>
        <fullName evidence="8">Carbohydrate kinase</fullName>
    </submittedName>
</protein>
<evidence type="ECO:0000256" key="2">
    <source>
        <dbReference type="ARBA" id="ARBA00022679"/>
    </source>
</evidence>
<proteinExistence type="inferred from homology"/>
<evidence type="ECO:0000313" key="9">
    <source>
        <dbReference type="Proteomes" id="UP001622594"/>
    </source>
</evidence>
<dbReference type="EMBL" id="CP108188">
    <property type="protein sequence ID" value="WTR74657.1"/>
    <property type="molecule type" value="Genomic_DNA"/>
</dbReference>
<name>A0ABZ1LJR6_9ACTN</name>
<dbReference type="SUPFAM" id="SSF53613">
    <property type="entry name" value="Ribokinase-like"/>
    <property type="match status" value="1"/>
</dbReference>
<keyword evidence="9" id="KW-1185">Reference proteome</keyword>
<dbReference type="InterPro" id="IPR050306">
    <property type="entry name" value="PfkB_Carbo_kinase"/>
</dbReference>